<dbReference type="Proteomes" id="UP000824073">
    <property type="component" value="Unassembled WGS sequence"/>
</dbReference>
<dbReference type="NCBIfam" id="NF003009">
    <property type="entry name" value="PRK03826.1"/>
    <property type="match status" value="1"/>
</dbReference>
<dbReference type="InterPro" id="IPR039356">
    <property type="entry name" value="YfbR/HDDC2"/>
</dbReference>
<dbReference type="PANTHER" id="PTHR11845">
    <property type="entry name" value="5'-DEOXYNUCLEOTIDASE HDDC2"/>
    <property type="match status" value="1"/>
</dbReference>
<dbReference type="PANTHER" id="PTHR11845:SF13">
    <property type="entry name" value="5'-DEOXYNUCLEOTIDASE HDDC2"/>
    <property type="match status" value="1"/>
</dbReference>
<dbReference type="CDD" id="cd00077">
    <property type="entry name" value="HDc"/>
    <property type="match status" value="1"/>
</dbReference>
<dbReference type="AlphaFoldDB" id="A0A9D1LL29"/>
<feature type="domain" description="HD/PDEase" evidence="2">
    <location>
        <begin position="26"/>
        <end position="151"/>
    </location>
</feature>
<sequence length="198" mass="22644">MRKNGFFAMLGRMKHITRWGLMRNTMRESLSEHSFDTAVIAHALAVIGREEYGRDIDPGEIAAAALFHDASEILTGDMPTPVKYNNPDIKNAFHSVERAARERLLDMLPPALRPSYRTLFSFDVDRPEFYAYIKAADKISAYTKCLEEQRSGNREFDQAARQLYDAVLSMHLPEADYFMEKFVPGFGLTLDELQAEEQ</sequence>
<dbReference type="SUPFAM" id="SSF109604">
    <property type="entry name" value="HD-domain/PDEase-like"/>
    <property type="match status" value="1"/>
</dbReference>
<evidence type="ECO:0000256" key="1">
    <source>
        <dbReference type="ARBA" id="ARBA00022801"/>
    </source>
</evidence>
<accession>A0A9D1LL29</accession>
<comment type="caution">
    <text evidence="3">The sequence shown here is derived from an EMBL/GenBank/DDBJ whole genome shotgun (WGS) entry which is preliminary data.</text>
</comment>
<dbReference type="EMBL" id="DVMR01000047">
    <property type="protein sequence ID" value="HIU43824.1"/>
    <property type="molecule type" value="Genomic_DNA"/>
</dbReference>
<protein>
    <submittedName>
        <fullName evidence="3">5'-deoxynucleotidase</fullName>
        <ecNumber evidence="3">3.1.3.89</ecNumber>
    </submittedName>
</protein>
<evidence type="ECO:0000313" key="4">
    <source>
        <dbReference type="Proteomes" id="UP000824073"/>
    </source>
</evidence>
<dbReference type="SMART" id="SM00471">
    <property type="entry name" value="HDc"/>
    <property type="match status" value="1"/>
</dbReference>
<organism evidence="3 4">
    <name type="scientific">Candidatus Ventrousia excrementavium</name>
    <dbReference type="NCBI Taxonomy" id="2840961"/>
    <lineage>
        <taxon>Bacteria</taxon>
        <taxon>Bacillati</taxon>
        <taxon>Bacillota</taxon>
        <taxon>Clostridia</taxon>
        <taxon>Eubacteriales</taxon>
        <taxon>Clostridiaceae</taxon>
        <taxon>Clostridiaceae incertae sedis</taxon>
        <taxon>Candidatus Ventrousia</taxon>
    </lineage>
</organism>
<keyword evidence="1 3" id="KW-0378">Hydrolase</keyword>
<gene>
    <name evidence="3" type="primary">yfbR</name>
    <name evidence="3" type="ORF">IAB67_05945</name>
</gene>
<evidence type="ECO:0000313" key="3">
    <source>
        <dbReference type="EMBL" id="HIU43824.1"/>
    </source>
</evidence>
<reference evidence="3" key="2">
    <citation type="journal article" date="2021" name="PeerJ">
        <title>Extensive microbial diversity within the chicken gut microbiome revealed by metagenomics and culture.</title>
        <authorList>
            <person name="Gilroy R."/>
            <person name="Ravi A."/>
            <person name="Getino M."/>
            <person name="Pursley I."/>
            <person name="Horton D.L."/>
            <person name="Alikhan N.F."/>
            <person name="Baker D."/>
            <person name="Gharbi K."/>
            <person name="Hall N."/>
            <person name="Watson M."/>
            <person name="Adriaenssens E.M."/>
            <person name="Foster-Nyarko E."/>
            <person name="Jarju S."/>
            <person name="Secka A."/>
            <person name="Antonio M."/>
            <person name="Oren A."/>
            <person name="Chaudhuri R.R."/>
            <person name="La Ragione R."/>
            <person name="Hildebrand F."/>
            <person name="Pallen M.J."/>
        </authorList>
    </citation>
    <scope>NUCLEOTIDE SEQUENCE</scope>
    <source>
        <strain evidence="3">CHK191-8634</strain>
    </source>
</reference>
<evidence type="ECO:0000259" key="2">
    <source>
        <dbReference type="SMART" id="SM00471"/>
    </source>
</evidence>
<proteinExistence type="predicted"/>
<name>A0A9D1LL29_9CLOT</name>
<dbReference type="GO" id="GO:0005737">
    <property type="term" value="C:cytoplasm"/>
    <property type="evidence" value="ECO:0007669"/>
    <property type="project" value="TreeGrafter"/>
</dbReference>
<dbReference type="EC" id="3.1.3.89" evidence="3"/>
<dbReference type="InterPro" id="IPR003607">
    <property type="entry name" value="HD/PDEase_dom"/>
</dbReference>
<dbReference type="GO" id="GO:0002953">
    <property type="term" value="F:5'-deoxynucleotidase activity"/>
    <property type="evidence" value="ECO:0007669"/>
    <property type="project" value="UniProtKB-EC"/>
</dbReference>
<dbReference type="Gene3D" id="1.10.3210.10">
    <property type="entry name" value="Hypothetical protein af1432"/>
    <property type="match status" value="1"/>
</dbReference>
<dbReference type="Pfam" id="PF12917">
    <property type="entry name" value="YfbR-like"/>
    <property type="match status" value="1"/>
</dbReference>
<reference evidence="3" key="1">
    <citation type="submission" date="2020-10" db="EMBL/GenBank/DDBJ databases">
        <authorList>
            <person name="Gilroy R."/>
        </authorList>
    </citation>
    <scope>NUCLEOTIDE SEQUENCE</scope>
    <source>
        <strain evidence="3">CHK191-8634</strain>
    </source>
</reference>